<organism evidence="5 6">
    <name type="scientific">Flavilitoribacter nigricans (strain ATCC 23147 / DSM 23189 / NBRC 102662 / NCIMB 1420 / SS-2)</name>
    <name type="common">Lewinella nigricans</name>
    <dbReference type="NCBI Taxonomy" id="1122177"/>
    <lineage>
        <taxon>Bacteria</taxon>
        <taxon>Pseudomonadati</taxon>
        <taxon>Bacteroidota</taxon>
        <taxon>Saprospiria</taxon>
        <taxon>Saprospirales</taxon>
        <taxon>Lewinellaceae</taxon>
        <taxon>Flavilitoribacter</taxon>
    </lineage>
</organism>
<evidence type="ECO:0000256" key="4">
    <source>
        <dbReference type="SAM" id="SignalP"/>
    </source>
</evidence>
<feature type="binding site" evidence="2">
    <location>
        <position position="186"/>
    </location>
    <ligand>
        <name>Cu cation</name>
        <dbReference type="ChEBI" id="CHEBI:23378"/>
    </ligand>
</feature>
<keyword evidence="4" id="KW-0732">Signal</keyword>
<dbReference type="Proteomes" id="UP000223913">
    <property type="component" value="Unassembled WGS sequence"/>
</dbReference>
<evidence type="ECO:0000256" key="1">
    <source>
        <dbReference type="ARBA" id="ARBA00010996"/>
    </source>
</evidence>
<dbReference type="CDD" id="cd02968">
    <property type="entry name" value="SCO"/>
    <property type="match status" value="1"/>
</dbReference>
<keyword evidence="3" id="KW-1015">Disulfide bond</keyword>
<dbReference type="PANTHER" id="PTHR12151">
    <property type="entry name" value="ELECTRON TRANSPORT PROTIN SCO1/SENC FAMILY MEMBER"/>
    <property type="match status" value="1"/>
</dbReference>
<dbReference type="RefSeq" id="WP_099151411.1">
    <property type="nucleotide sequence ID" value="NZ_PDUD01000022.1"/>
</dbReference>
<name>A0A2D0NB13_FLAN2</name>
<dbReference type="PANTHER" id="PTHR12151:SF25">
    <property type="entry name" value="LINALOOL DEHYDRATASE_ISOMERASE DOMAIN-CONTAINING PROTEIN"/>
    <property type="match status" value="1"/>
</dbReference>
<proteinExistence type="inferred from homology"/>
<dbReference type="PROSITE" id="PS51257">
    <property type="entry name" value="PROKAR_LIPOPROTEIN"/>
    <property type="match status" value="1"/>
</dbReference>
<dbReference type="InterPro" id="IPR003782">
    <property type="entry name" value="SCO1/SenC"/>
</dbReference>
<dbReference type="InterPro" id="IPR036249">
    <property type="entry name" value="Thioredoxin-like_sf"/>
</dbReference>
<feature type="disulfide bond" description="Redox-active" evidence="3">
    <location>
        <begin position="96"/>
        <end position="100"/>
    </location>
</feature>
<evidence type="ECO:0000313" key="5">
    <source>
        <dbReference type="EMBL" id="PHN05359.1"/>
    </source>
</evidence>
<dbReference type="Pfam" id="PF02630">
    <property type="entry name" value="SCO1-SenC"/>
    <property type="match status" value="1"/>
</dbReference>
<feature type="chain" id="PRO_5012722792" evidence="4">
    <location>
        <begin position="32"/>
        <end position="225"/>
    </location>
</feature>
<sequence>MNWIKKKFNMLSKGVLFLVLLVMLACNGSKKQDQEASLPFYDEATFTPHWLEAGSDSLAQFHRISPFRLINQEGDTITERSVAGKIYVTDFFFTSCPGICPKMTTNMALLQDAFWEDDGVLLLSHSVTPEHDSVPVLQDYALARGVDARKWHLLTGDREQIYKLGRQDYFVEEDLGLQKDPEEFLHTENFVLIDPQRHIRGIYNGLNKASIAQLITDIHTLRMEQ</sequence>
<dbReference type="EMBL" id="PDUD01000022">
    <property type="protein sequence ID" value="PHN05359.1"/>
    <property type="molecule type" value="Genomic_DNA"/>
</dbReference>
<accession>A0A2D0NB13</accession>
<dbReference type="Gene3D" id="3.40.30.10">
    <property type="entry name" value="Glutaredoxin"/>
    <property type="match status" value="1"/>
</dbReference>
<dbReference type="SUPFAM" id="SSF52833">
    <property type="entry name" value="Thioredoxin-like"/>
    <property type="match status" value="1"/>
</dbReference>
<comment type="similarity">
    <text evidence="1">Belongs to the SCO1/2 family.</text>
</comment>
<evidence type="ECO:0000256" key="3">
    <source>
        <dbReference type="PIRSR" id="PIRSR603782-2"/>
    </source>
</evidence>
<keyword evidence="2" id="KW-0479">Metal-binding</keyword>
<feature type="signal peptide" evidence="4">
    <location>
        <begin position="1"/>
        <end position="31"/>
    </location>
</feature>
<dbReference type="OrthoDB" id="9811998at2"/>
<keyword evidence="2" id="KW-0186">Copper</keyword>
<evidence type="ECO:0000256" key="2">
    <source>
        <dbReference type="PIRSR" id="PIRSR603782-1"/>
    </source>
</evidence>
<dbReference type="GO" id="GO:0046872">
    <property type="term" value="F:metal ion binding"/>
    <property type="evidence" value="ECO:0007669"/>
    <property type="project" value="UniProtKB-KW"/>
</dbReference>
<feature type="binding site" evidence="2">
    <location>
        <position position="96"/>
    </location>
    <ligand>
        <name>Cu cation</name>
        <dbReference type="ChEBI" id="CHEBI:23378"/>
    </ligand>
</feature>
<comment type="caution">
    <text evidence="5">The sequence shown here is derived from an EMBL/GenBank/DDBJ whole genome shotgun (WGS) entry which is preliminary data.</text>
</comment>
<dbReference type="AlphaFoldDB" id="A0A2D0NB13"/>
<feature type="binding site" evidence="2">
    <location>
        <position position="100"/>
    </location>
    <ligand>
        <name>Cu cation</name>
        <dbReference type="ChEBI" id="CHEBI:23378"/>
    </ligand>
</feature>
<gene>
    <name evidence="5" type="ORF">CRP01_17750</name>
</gene>
<evidence type="ECO:0000313" key="6">
    <source>
        <dbReference type="Proteomes" id="UP000223913"/>
    </source>
</evidence>
<protein>
    <submittedName>
        <fullName evidence="5">SCO family protein</fullName>
    </submittedName>
</protein>
<keyword evidence="6" id="KW-1185">Reference proteome</keyword>
<reference evidence="5 6" key="1">
    <citation type="submission" date="2017-10" db="EMBL/GenBank/DDBJ databases">
        <title>The draft genome sequence of Lewinella nigricans NBRC 102662.</title>
        <authorList>
            <person name="Wang K."/>
        </authorList>
    </citation>
    <scope>NUCLEOTIDE SEQUENCE [LARGE SCALE GENOMIC DNA]</scope>
    <source>
        <strain evidence="5 6">NBRC 102662</strain>
    </source>
</reference>